<evidence type="ECO:0000256" key="5">
    <source>
        <dbReference type="ARBA" id="ARBA00022915"/>
    </source>
</evidence>
<protein>
    <submittedName>
        <fullName evidence="11">Aspartate-semialdehyde dehydrogenase</fullName>
        <ecNumber evidence="11">1.2.1.11</ecNumber>
    </submittedName>
</protein>
<dbReference type="Gene3D" id="3.30.360.10">
    <property type="entry name" value="Dihydrodipicolinate Reductase, domain 2"/>
    <property type="match status" value="1"/>
</dbReference>
<dbReference type="GO" id="GO:0004073">
    <property type="term" value="F:aspartate-semialdehyde dehydrogenase activity"/>
    <property type="evidence" value="ECO:0007669"/>
    <property type="project" value="UniProtKB-EC"/>
</dbReference>
<comment type="similarity">
    <text evidence="1">Belongs to the aspartate-semialdehyde dehydrogenase family.</text>
</comment>
<keyword evidence="6 11" id="KW-0560">Oxidoreductase</keyword>
<comment type="caution">
    <text evidence="11">The sequence shown here is derived from an EMBL/GenBank/DDBJ whole genome shotgun (WGS) entry which is preliminary data.</text>
</comment>
<dbReference type="SUPFAM" id="SSF51735">
    <property type="entry name" value="NAD(P)-binding Rossmann-fold domains"/>
    <property type="match status" value="1"/>
</dbReference>
<dbReference type="GO" id="GO:0050661">
    <property type="term" value="F:NADP binding"/>
    <property type="evidence" value="ECO:0007669"/>
    <property type="project" value="InterPro"/>
</dbReference>
<dbReference type="CDD" id="cd02315">
    <property type="entry name" value="ScASADH_like_N"/>
    <property type="match status" value="1"/>
</dbReference>
<evidence type="ECO:0000256" key="3">
    <source>
        <dbReference type="ARBA" id="ARBA00022697"/>
    </source>
</evidence>
<evidence type="ECO:0000259" key="10">
    <source>
        <dbReference type="SMART" id="SM00859"/>
    </source>
</evidence>
<evidence type="ECO:0000256" key="6">
    <source>
        <dbReference type="ARBA" id="ARBA00023002"/>
    </source>
</evidence>
<gene>
    <name evidence="11" type="primary">asd</name>
    <name evidence="11" type="ORF">ENO04_03735</name>
</gene>
<dbReference type="InterPro" id="IPR000534">
    <property type="entry name" value="Semialdehyde_DH_NAD-bd"/>
</dbReference>
<dbReference type="Pfam" id="PF01118">
    <property type="entry name" value="Semialdhyde_dh"/>
    <property type="match status" value="1"/>
</dbReference>
<evidence type="ECO:0000256" key="8">
    <source>
        <dbReference type="ARBA" id="ARBA00023167"/>
    </source>
</evidence>
<dbReference type="EMBL" id="DSDY01000119">
    <property type="protein sequence ID" value="HDS10711.1"/>
    <property type="molecule type" value="Genomic_DNA"/>
</dbReference>
<dbReference type="PANTHER" id="PTHR46718">
    <property type="entry name" value="ASPARTATE-SEMIALDEHYDE DEHYDROGENASE"/>
    <property type="match status" value="1"/>
</dbReference>
<keyword evidence="5" id="KW-0220">Diaminopimelate biosynthesis</keyword>
<dbReference type="GO" id="GO:0009085">
    <property type="term" value="P:lysine biosynthetic process"/>
    <property type="evidence" value="ECO:0007669"/>
    <property type="project" value="UniProtKB-KW"/>
</dbReference>
<evidence type="ECO:0000313" key="11">
    <source>
        <dbReference type="EMBL" id="HDS10711.1"/>
    </source>
</evidence>
<evidence type="ECO:0000256" key="1">
    <source>
        <dbReference type="ARBA" id="ARBA00010584"/>
    </source>
</evidence>
<reference evidence="11" key="1">
    <citation type="journal article" date="2020" name="mSystems">
        <title>Genome- and Community-Level Interaction Insights into Carbon Utilization and Element Cycling Functions of Hydrothermarchaeota in Hydrothermal Sediment.</title>
        <authorList>
            <person name="Zhou Z."/>
            <person name="Liu Y."/>
            <person name="Xu W."/>
            <person name="Pan J."/>
            <person name="Luo Z.H."/>
            <person name="Li M."/>
        </authorList>
    </citation>
    <scope>NUCLEOTIDE SEQUENCE [LARGE SCALE GENOMIC DNA]</scope>
    <source>
        <strain evidence="11">SpSt-123</strain>
    </source>
</reference>
<dbReference type="GO" id="GO:0051287">
    <property type="term" value="F:NAD binding"/>
    <property type="evidence" value="ECO:0007669"/>
    <property type="project" value="InterPro"/>
</dbReference>
<dbReference type="InterPro" id="IPR005676">
    <property type="entry name" value="Asp_semi-ald_DH_pep-lack"/>
</dbReference>
<keyword evidence="4" id="KW-0521">NADP</keyword>
<sequence length="354" mass="38806">MKRRVAILGATGIVGQRFISLLHNHPWFEIELLVSSDKSSGKIYGETVKWVIEHHLPSCIAELTLHPLNPELIIKEDIDVVFTALPAEVAMQIEAELAKHGIVVVSNSSNMRMEPDIPLIVPEINAEHIDIINYQQKNRAWEGFIVKIPNCTTIILSLSIKPLVDEFGVERVVASSMQAVSGAGLTGVPSVMILDNLIPYIEGEEEKMQSESLKILGELSPGGIQLNHDLKVTASCHRVPVLDGHTIAVFAELKEKPTIHDIIKTLEEFRSNKIKNLGLPTAPAKPIVVRKEPDRPQPRLDRLEGKGMSVVVGRLREDKALGGVKYVVLGHNTIRGAAGTGVLIAELLVAKNII</sequence>
<dbReference type="NCBIfam" id="TIGR00978">
    <property type="entry name" value="asd_EA"/>
    <property type="match status" value="1"/>
</dbReference>
<proteinExistence type="inferred from homology"/>
<keyword evidence="8" id="KW-0486">Methionine biosynthesis</keyword>
<dbReference type="AlphaFoldDB" id="A0A7C1IFM3"/>
<evidence type="ECO:0000256" key="2">
    <source>
        <dbReference type="ARBA" id="ARBA00022605"/>
    </source>
</evidence>
<dbReference type="InterPro" id="IPR051823">
    <property type="entry name" value="ASADH-related"/>
</dbReference>
<dbReference type="EC" id="1.2.1.11" evidence="11"/>
<dbReference type="NCBIfam" id="NF006416">
    <property type="entry name" value="PRK08664.1"/>
    <property type="match status" value="1"/>
</dbReference>
<evidence type="ECO:0000256" key="4">
    <source>
        <dbReference type="ARBA" id="ARBA00022857"/>
    </source>
</evidence>
<dbReference type="Pfam" id="PF02774">
    <property type="entry name" value="Semialdhyde_dhC"/>
    <property type="match status" value="1"/>
</dbReference>
<dbReference type="GO" id="GO:0009088">
    <property type="term" value="P:threonine biosynthetic process"/>
    <property type="evidence" value="ECO:0007669"/>
    <property type="project" value="UniProtKB-KW"/>
</dbReference>
<organism evidence="11">
    <name type="scientific">Fervidicoccus fontis</name>
    <dbReference type="NCBI Taxonomy" id="683846"/>
    <lineage>
        <taxon>Archaea</taxon>
        <taxon>Thermoproteota</taxon>
        <taxon>Thermoprotei</taxon>
        <taxon>Fervidicoccales</taxon>
        <taxon>Fervidicoccaceae</taxon>
        <taxon>Fervidicoccus</taxon>
    </lineage>
</organism>
<dbReference type="GO" id="GO:0046983">
    <property type="term" value="F:protein dimerization activity"/>
    <property type="evidence" value="ECO:0007669"/>
    <property type="project" value="InterPro"/>
</dbReference>
<dbReference type="CDD" id="cd18130">
    <property type="entry name" value="ASADH_C_arch_fung_like"/>
    <property type="match status" value="1"/>
</dbReference>
<dbReference type="PIRSF" id="PIRSF000148">
    <property type="entry name" value="ASA_dh"/>
    <property type="match status" value="1"/>
</dbReference>
<feature type="active site" description="Proton acceptor" evidence="9">
    <location>
        <position position="245"/>
    </location>
</feature>
<dbReference type="SUPFAM" id="SSF55347">
    <property type="entry name" value="Glyceraldehyde-3-phosphate dehydrogenase-like, C-terminal domain"/>
    <property type="match status" value="1"/>
</dbReference>
<feature type="active site" description="Acyl-thioester intermediate" evidence="9">
    <location>
        <position position="151"/>
    </location>
</feature>
<dbReference type="SMART" id="SM00859">
    <property type="entry name" value="Semialdhyde_dh"/>
    <property type="match status" value="1"/>
</dbReference>
<evidence type="ECO:0000256" key="7">
    <source>
        <dbReference type="ARBA" id="ARBA00023154"/>
    </source>
</evidence>
<dbReference type="PANTHER" id="PTHR46718:SF1">
    <property type="entry name" value="ASPARTATE-SEMIALDEHYDE DEHYDROGENASE"/>
    <property type="match status" value="1"/>
</dbReference>
<accession>A0A7C1IFM3</accession>
<feature type="domain" description="Semialdehyde dehydrogenase NAD-binding" evidence="10">
    <location>
        <begin position="4"/>
        <end position="132"/>
    </location>
</feature>
<dbReference type="FunFam" id="3.30.360.10:FF:000016">
    <property type="entry name" value="Probable aspartate-semialdehyde dehydrogenase"/>
    <property type="match status" value="1"/>
</dbReference>
<dbReference type="Gene3D" id="3.40.50.720">
    <property type="entry name" value="NAD(P)-binding Rossmann-like Domain"/>
    <property type="match status" value="1"/>
</dbReference>
<dbReference type="InterPro" id="IPR036291">
    <property type="entry name" value="NAD(P)-bd_dom_sf"/>
</dbReference>
<keyword evidence="3" id="KW-0791">Threonine biosynthesis</keyword>
<keyword evidence="7" id="KW-0457">Lysine biosynthesis</keyword>
<evidence type="ECO:0000256" key="9">
    <source>
        <dbReference type="PIRSR" id="PIRSR000148-1"/>
    </source>
</evidence>
<keyword evidence="2" id="KW-0028">Amino-acid biosynthesis</keyword>
<name>A0A7C1IFM3_9CREN</name>
<dbReference type="GO" id="GO:0009086">
    <property type="term" value="P:methionine biosynthetic process"/>
    <property type="evidence" value="ECO:0007669"/>
    <property type="project" value="UniProtKB-KW"/>
</dbReference>
<dbReference type="InterPro" id="IPR012280">
    <property type="entry name" value="Semialdhyde_DH_dimer_dom"/>
</dbReference>
<dbReference type="GO" id="GO:0019877">
    <property type="term" value="P:diaminopimelate biosynthetic process"/>
    <property type="evidence" value="ECO:0007669"/>
    <property type="project" value="UniProtKB-KW"/>
</dbReference>